<keyword evidence="6" id="KW-0269">Exonuclease</keyword>
<organism evidence="11 12">
    <name type="scientific">Blastococcus brunescens</name>
    <dbReference type="NCBI Taxonomy" id="1564165"/>
    <lineage>
        <taxon>Bacteria</taxon>
        <taxon>Bacillati</taxon>
        <taxon>Actinomycetota</taxon>
        <taxon>Actinomycetes</taxon>
        <taxon>Geodermatophilales</taxon>
        <taxon>Geodermatophilaceae</taxon>
        <taxon>Blastococcus</taxon>
    </lineage>
</organism>
<evidence type="ECO:0000256" key="9">
    <source>
        <dbReference type="ARBA" id="ARBA00023204"/>
    </source>
</evidence>
<reference evidence="11 12" key="1">
    <citation type="submission" date="2023-12" db="EMBL/GenBank/DDBJ databases">
        <title>Blastococcus brunescens sp. nov., an actonobacterium isolated from sandstone collected in sahara desert.</title>
        <authorList>
            <person name="Gtari M."/>
            <person name="Ghodhbane F."/>
        </authorList>
    </citation>
    <scope>NUCLEOTIDE SEQUENCE [LARGE SCALE GENOMIC DNA]</scope>
    <source>
        <strain evidence="11 12">BMG 8361</strain>
    </source>
</reference>
<protein>
    <recommendedName>
        <fullName evidence="10">RecC C-terminal domain-containing protein</fullName>
    </recommendedName>
</protein>
<dbReference type="EMBL" id="CP141261">
    <property type="protein sequence ID" value="WRL66854.1"/>
    <property type="molecule type" value="Genomic_DNA"/>
</dbReference>
<evidence type="ECO:0000256" key="6">
    <source>
        <dbReference type="ARBA" id="ARBA00022839"/>
    </source>
</evidence>
<evidence type="ECO:0000256" key="1">
    <source>
        <dbReference type="ARBA" id="ARBA00022722"/>
    </source>
</evidence>
<evidence type="ECO:0000256" key="3">
    <source>
        <dbReference type="ARBA" id="ARBA00022763"/>
    </source>
</evidence>
<dbReference type="RefSeq" id="WP_324278165.1">
    <property type="nucleotide sequence ID" value="NZ_CP141261.1"/>
</dbReference>
<gene>
    <name evidence="11" type="ORF">U6N30_04840</name>
</gene>
<evidence type="ECO:0000256" key="5">
    <source>
        <dbReference type="ARBA" id="ARBA00022806"/>
    </source>
</evidence>
<evidence type="ECO:0000259" key="10">
    <source>
        <dbReference type="Pfam" id="PF17946"/>
    </source>
</evidence>
<keyword evidence="7" id="KW-0067">ATP-binding</keyword>
<keyword evidence="12" id="KW-1185">Reference proteome</keyword>
<dbReference type="PANTHER" id="PTHR30591:SF1">
    <property type="entry name" value="RECBCD ENZYME SUBUNIT RECC"/>
    <property type="match status" value="1"/>
</dbReference>
<dbReference type="InterPro" id="IPR041500">
    <property type="entry name" value="RecC_C"/>
</dbReference>
<dbReference type="PANTHER" id="PTHR30591">
    <property type="entry name" value="RECBCD ENZYME SUBUNIT RECC"/>
    <property type="match status" value="1"/>
</dbReference>
<evidence type="ECO:0000256" key="2">
    <source>
        <dbReference type="ARBA" id="ARBA00022741"/>
    </source>
</evidence>
<evidence type="ECO:0000256" key="4">
    <source>
        <dbReference type="ARBA" id="ARBA00022801"/>
    </source>
</evidence>
<keyword evidence="3" id="KW-0227">DNA damage</keyword>
<dbReference type="Pfam" id="PF17946">
    <property type="entry name" value="RecC_C"/>
    <property type="match status" value="1"/>
</dbReference>
<evidence type="ECO:0000256" key="7">
    <source>
        <dbReference type="ARBA" id="ARBA00022840"/>
    </source>
</evidence>
<feature type="domain" description="RecC C-terminal" evidence="10">
    <location>
        <begin position="2"/>
        <end position="221"/>
    </location>
</feature>
<accession>A0ABZ1B7Y1</accession>
<keyword evidence="9" id="KW-0234">DNA repair</keyword>
<dbReference type="InterPro" id="IPR011335">
    <property type="entry name" value="Restrct_endonuc-II-like"/>
</dbReference>
<dbReference type="Proteomes" id="UP001324287">
    <property type="component" value="Chromosome"/>
</dbReference>
<proteinExistence type="predicted"/>
<name>A0ABZ1B7Y1_9ACTN</name>
<evidence type="ECO:0000313" key="12">
    <source>
        <dbReference type="Proteomes" id="UP001324287"/>
    </source>
</evidence>
<keyword evidence="8" id="KW-0238">DNA-binding</keyword>
<evidence type="ECO:0000313" key="11">
    <source>
        <dbReference type="EMBL" id="WRL66854.1"/>
    </source>
</evidence>
<evidence type="ECO:0000256" key="8">
    <source>
        <dbReference type="ARBA" id="ARBA00023125"/>
    </source>
</evidence>
<keyword evidence="2" id="KW-0547">Nucleotide-binding</keyword>
<keyword evidence="5" id="KW-0347">Helicase</keyword>
<sequence length="307" mass="32761">MSFWQHPAEEFLAQRLDVGVNSADEEPDDAMPVEPGPLELWAVGDRVLRSRLRGVGAAEVRELERARGALPPPPLGDRQLAAIGTRVDRLVDVSAPLRTGPAQTLAVDAALAGGLRVLGAVGGVHGDVLLTVTYSRVRPKQRLRAWVELLALTATRHDRPWRAVVVGRGDDDPDVTVVTLGPVGAEDARAALADLVRLRAHGCCGPLPVPVGTGAGYAEARSRGRDPGSARVAAESAWASSYRRDGEDVDAAHALIWGEAASLTVLEDWTASPGLLGDAHRDEPTDFGRLARTIWQPLLDAERTVVR</sequence>
<dbReference type="SUPFAM" id="SSF52980">
    <property type="entry name" value="Restriction endonuclease-like"/>
    <property type="match status" value="1"/>
</dbReference>
<keyword evidence="1" id="KW-0540">Nuclease</keyword>
<keyword evidence="4" id="KW-0378">Hydrolase</keyword>